<gene>
    <name evidence="12" type="ORF">G5A66_03055</name>
    <name evidence="11" type="ORF">G5A75_05145</name>
</gene>
<evidence type="ECO:0000313" key="13">
    <source>
        <dbReference type="Proteomes" id="UP000528555"/>
    </source>
</evidence>
<comment type="caution">
    <text evidence="12">The sequence shown here is derived from an EMBL/GenBank/DDBJ whole genome shotgun (WGS) entry which is preliminary data.</text>
</comment>
<dbReference type="EMBL" id="JAAITX010000002">
    <property type="protein sequence ID" value="NVH57644.1"/>
    <property type="molecule type" value="Genomic_DNA"/>
</dbReference>
<dbReference type="GO" id="GO:0046872">
    <property type="term" value="F:metal ion binding"/>
    <property type="evidence" value="ECO:0007669"/>
    <property type="project" value="UniProtKB-UniRule"/>
</dbReference>
<dbReference type="InterPro" id="IPR006638">
    <property type="entry name" value="Elp3/MiaA/NifB-like_rSAM"/>
</dbReference>
<dbReference type="InterPro" id="IPR010723">
    <property type="entry name" value="HemN_C"/>
</dbReference>
<dbReference type="CDD" id="cd01335">
    <property type="entry name" value="Radical_SAM"/>
    <property type="match status" value="1"/>
</dbReference>
<keyword evidence="9" id="KW-0004">4Fe-4S</keyword>
<keyword evidence="4 9" id="KW-0949">S-adenosyl-L-methionine</keyword>
<dbReference type="EMBL" id="JAAIUO010000002">
    <property type="protein sequence ID" value="NSK14269.1"/>
    <property type="molecule type" value="Genomic_DNA"/>
</dbReference>
<dbReference type="PANTHER" id="PTHR13932">
    <property type="entry name" value="COPROPORPHYRINIGEN III OXIDASE"/>
    <property type="match status" value="1"/>
</dbReference>
<dbReference type="NCBIfam" id="TIGR00539">
    <property type="entry name" value="hemN_rel"/>
    <property type="match status" value="1"/>
</dbReference>
<evidence type="ECO:0000313" key="12">
    <source>
        <dbReference type="EMBL" id="NVH57644.1"/>
    </source>
</evidence>
<sequence>MKPLELYLHIPFCIQKCNYCDFLSAPSCAGERKVYVESLCQKIRSYKDLAKAYHVVSIFVGGGTPSLLLSKQIEQIFEAVRETFVIDSDAEISLEANPGTVTEEKLQAYRNCGINRLSIGLQSAKDRELKRLGRIHTYEEFLWTYELARKAGFLNINVDLMSGIPLQTLVDWEETLHEVARLKPEHISAYSLIVEEGTPFYERYGNGKHLEELPDEETERKMYYRTREILESYGYHRYEISNYARLGYECRHNLGYWNRTEYLGIGTGAASLIREERWNEGEIPEKLDRKAQMEETMFLGLRTMKGVSKAEFAKTYQRTMESVYGKVLEEMQKKGLLLVGEDQVCLTDAGIDVSNYVMSEFLL</sequence>
<name>A0A850HFR4_9FIRM</name>
<reference evidence="12" key="2">
    <citation type="submission" date="2020-02" db="EMBL/GenBank/DDBJ databases">
        <authorList>
            <person name="Littmann E."/>
            <person name="Sorbara M."/>
        </authorList>
    </citation>
    <scope>NUCLEOTIDE SEQUENCE</scope>
    <source>
        <strain evidence="12">MSK.17.11</strain>
        <strain evidence="11">MSK.17.38</strain>
    </source>
</reference>
<dbReference type="PANTHER" id="PTHR13932:SF5">
    <property type="entry name" value="RADICAL S-ADENOSYL METHIONINE DOMAIN-CONTAINING PROTEIN 1, MITOCHONDRIAL"/>
    <property type="match status" value="1"/>
</dbReference>
<proteinExistence type="inferred from homology"/>
<dbReference type="SFLD" id="SFLDF00562">
    <property type="entry name" value="HemN-like__clustered_with_heat"/>
    <property type="match status" value="1"/>
</dbReference>
<keyword evidence="13" id="KW-1185">Reference proteome</keyword>
<evidence type="ECO:0000256" key="5">
    <source>
        <dbReference type="ARBA" id="ARBA00022723"/>
    </source>
</evidence>
<dbReference type="SMART" id="SM00729">
    <property type="entry name" value="Elp3"/>
    <property type="match status" value="1"/>
</dbReference>
<dbReference type="PROSITE" id="PS51918">
    <property type="entry name" value="RADICAL_SAM"/>
    <property type="match status" value="1"/>
</dbReference>
<dbReference type="InterPro" id="IPR007197">
    <property type="entry name" value="rSAM"/>
</dbReference>
<dbReference type="InterPro" id="IPR034505">
    <property type="entry name" value="Coproporphyrinogen-III_oxidase"/>
</dbReference>
<evidence type="ECO:0000256" key="7">
    <source>
        <dbReference type="ARBA" id="ARBA00023014"/>
    </source>
</evidence>
<evidence type="ECO:0000313" key="11">
    <source>
        <dbReference type="EMBL" id="NSK14269.1"/>
    </source>
</evidence>
<dbReference type="SFLD" id="SFLDF00288">
    <property type="entry name" value="HemN-like__clustered_with_nucl"/>
    <property type="match status" value="1"/>
</dbReference>
<keyword evidence="8 9" id="KW-0143">Chaperone</keyword>
<dbReference type="GO" id="GO:0004109">
    <property type="term" value="F:coproporphyrinogen oxidase activity"/>
    <property type="evidence" value="ECO:0007669"/>
    <property type="project" value="InterPro"/>
</dbReference>
<dbReference type="SUPFAM" id="SSF102114">
    <property type="entry name" value="Radical SAM enzymes"/>
    <property type="match status" value="1"/>
</dbReference>
<dbReference type="Pfam" id="PF04055">
    <property type="entry name" value="Radical_SAM"/>
    <property type="match status" value="1"/>
</dbReference>
<dbReference type="SFLD" id="SFLDG01065">
    <property type="entry name" value="anaerobic_coproporphyrinogen-I"/>
    <property type="match status" value="1"/>
</dbReference>
<evidence type="ECO:0000256" key="6">
    <source>
        <dbReference type="ARBA" id="ARBA00023004"/>
    </source>
</evidence>
<comment type="similarity">
    <text evidence="1">Belongs to the anaerobic coproporphyrinogen-III oxidase family. HemW subfamily.</text>
</comment>
<dbReference type="RefSeq" id="WP_173814483.1">
    <property type="nucleotide sequence ID" value="NZ_JAAITX010000002.1"/>
</dbReference>
<comment type="function">
    <text evidence="9">Probably acts as a heme chaperone, transferring heme to an unknown acceptor. Binds one molecule of heme per monomer, possibly covalently. Binds 1 [4Fe-4S] cluster. The cluster is coordinated with 3 cysteines and an exchangeable S-adenosyl-L-methionine.</text>
</comment>
<dbReference type="Proteomes" id="UP000701680">
    <property type="component" value="Unassembled WGS sequence"/>
</dbReference>
<evidence type="ECO:0000256" key="3">
    <source>
        <dbReference type="ARBA" id="ARBA00022617"/>
    </source>
</evidence>
<evidence type="ECO:0000256" key="4">
    <source>
        <dbReference type="ARBA" id="ARBA00022691"/>
    </source>
</evidence>
<evidence type="ECO:0000313" key="14">
    <source>
        <dbReference type="Proteomes" id="UP000701680"/>
    </source>
</evidence>
<organism evidence="12 13">
    <name type="scientific">Dorea phocaeensis</name>
    <dbReference type="NCBI Taxonomy" id="2040291"/>
    <lineage>
        <taxon>Bacteria</taxon>
        <taxon>Bacillati</taxon>
        <taxon>Bacillota</taxon>
        <taxon>Clostridia</taxon>
        <taxon>Lachnospirales</taxon>
        <taxon>Lachnospiraceae</taxon>
        <taxon>Dorea</taxon>
    </lineage>
</organism>
<dbReference type="GO" id="GO:0051539">
    <property type="term" value="F:4 iron, 4 sulfur cluster binding"/>
    <property type="evidence" value="ECO:0007669"/>
    <property type="project" value="UniProtKB-UniRule"/>
</dbReference>
<dbReference type="GO" id="GO:0006779">
    <property type="term" value="P:porphyrin-containing compound biosynthetic process"/>
    <property type="evidence" value="ECO:0007669"/>
    <property type="project" value="InterPro"/>
</dbReference>
<dbReference type="InterPro" id="IPR013785">
    <property type="entry name" value="Aldolase_TIM"/>
</dbReference>
<accession>A0A850HFR4</accession>
<evidence type="ECO:0000256" key="2">
    <source>
        <dbReference type="ARBA" id="ARBA00017228"/>
    </source>
</evidence>
<evidence type="ECO:0000259" key="10">
    <source>
        <dbReference type="PROSITE" id="PS51918"/>
    </source>
</evidence>
<keyword evidence="7 9" id="KW-0411">Iron-sulfur</keyword>
<dbReference type="Pfam" id="PF06969">
    <property type="entry name" value="HemN_C"/>
    <property type="match status" value="1"/>
</dbReference>
<dbReference type="GO" id="GO:0005737">
    <property type="term" value="C:cytoplasm"/>
    <property type="evidence" value="ECO:0007669"/>
    <property type="project" value="UniProtKB-SubCell"/>
</dbReference>
<dbReference type="InterPro" id="IPR004559">
    <property type="entry name" value="HemW-like"/>
</dbReference>
<dbReference type="AlphaFoldDB" id="A0A850HFR4"/>
<evidence type="ECO:0000256" key="1">
    <source>
        <dbReference type="ARBA" id="ARBA00006100"/>
    </source>
</evidence>
<feature type="domain" description="Radical SAM core" evidence="10">
    <location>
        <begin position="1"/>
        <end position="236"/>
    </location>
</feature>
<reference evidence="13 14" key="1">
    <citation type="journal article" date="2020" name="Cell Host Microbe">
        <title>Functional and Genomic Variation between Human-Derived Isolates of Lachnospiraceae Reveals Inter- and Intra-Species Diversity.</title>
        <authorList>
            <person name="Sorbara M.T."/>
            <person name="Littmann E.R."/>
            <person name="Fontana E."/>
            <person name="Moody T.U."/>
            <person name="Kohout C.E."/>
            <person name="Gjonbalaj M."/>
            <person name="Eaton V."/>
            <person name="Seok R."/>
            <person name="Leiner I.M."/>
            <person name="Pamer E.G."/>
        </authorList>
    </citation>
    <scope>NUCLEOTIDE SEQUENCE [LARGE SCALE GENOMIC DNA]</scope>
    <source>
        <strain evidence="12 13">MSK.17.11</strain>
        <strain evidence="11 14">MSK.17.38</strain>
    </source>
</reference>
<dbReference type="Gene3D" id="3.20.20.70">
    <property type="entry name" value="Aldolase class I"/>
    <property type="match status" value="1"/>
</dbReference>
<dbReference type="Proteomes" id="UP000528555">
    <property type="component" value="Unassembled WGS sequence"/>
</dbReference>
<dbReference type="InterPro" id="IPR058240">
    <property type="entry name" value="rSAM_sf"/>
</dbReference>
<comment type="subcellular location">
    <subcellularLocation>
        <location evidence="9">Cytoplasm</location>
    </subcellularLocation>
</comment>
<keyword evidence="5 9" id="KW-0479">Metal-binding</keyword>
<dbReference type="SFLD" id="SFLDG01082">
    <property type="entry name" value="B12-binding_domain_containing"/>
    <property type="match status" value="1"/>
</dbReference>
<keyword evidence="9" id="KW-0963">Cytoplasm</keyword>
<keyword evidence="6 9" id="KW-0408">Iron</keyword>
<protein>
    <recommendedName>
        <fullName evidence="2 9">Heme chaperone HemW</fullName>
    </recommendedName>
</protein>
<evidence type="ECO:0000256" key="9">
    <source>
        <dbReference type="RuleBase" id="RU364116"/>
    </source>
</evidence>
<evidence type="ECO:0000256" key="8">
    <source>
        <dbReference type="ARBA" id="ARBA00023186"/>
    </source>
</evidence>
<keyword evidence="3 9" id="KW-0349">Heme</keyword>
<dbReference type="SFLD" id="SFLDS00029">
    <property type="entry name" value="Radical_SAM"/>
    <property type="match status" value="1"/>
</dbReference>